<dbReference type="SMART" id="SM00398">
    <property type="entry name" value="HMG"/>
    <property type="match status" value="1"/>
</dbReference>
<organism evidence="10 11">
    <name type="scientific">Tupaia chinensis</name>
    <name type="common">Chinese tree shrew</name>
    <name type="synonym">Tupaia belangeri chinensis</name>
    <dbReference type="NCBI Taxonomy" id="246437"/>
    <lineage>
        <taxon>Eukaryota</taxon>
        <taxon>Metazoa</taxon>
        <taxon>Chordata</taxon>
        <taxon>Craniata</taxon>
        <taxon>Vertebrata</taxon>
        <taxon>Euteleostomi</taxon>
        <taxon>Mammalia</taxon>
        <taxon>Eutheria</taxon>
        <taxon>Euarchontoglires</taxon>
        <taxon>Scandentia</taxon>
        <taxon>Tupaiidae</taxon>
        <taxon>Tupaia</taxon>
    </lineage>
</organism>
<dbReference type="Pfam" id="PF00505">
    <property type="entry name" value="HMG_box"/>
    <property type="match status" value="1"/>
</dbReference>
<dbReference type="GO" id="GO:0005694">
    <property type="term" value="C:chromosome"/>
    <property type="evidence" value="ECO:0007669"/>
    <property type="project" value="UniProtKB-SubCell"/>
</dbReference>
<dbReference type="AlphaFoldDB" id="L9L6X1"/>
<protein>
    <submittedName>
        <fullName evidence="10">High mobility group protein B1</fullName>
    </submittedName>
</protein>
<evidence type="ECO:0000313" key="11">
    <source>
        <dbReference type="Proteomes" id="UP000011518"/>
    </source>
</evidence>
<dbReference type="EMBL" id="KB320530">
    <property type="protein sequence ID" value="ELW69437.1"/>
    <property type="molecule type" value="Genomic_DNA"/>
</dbReference>
<keyword evidence="3" id="KW-0158">Chromosome</keyword>
<dbReference type="Proteomes" id="UP000011518">
    <property type="component" value="Unassembled WGS sequence"/>
</dbReference>
<feature type="region of interest" description="Disordered" evidence="8">
    <location>
        <begin position="113"/>
        <end position="144"/>
    </location>
</feature>
<keyword evidence="5 7" id="KW-0238">DNA-binding</keyword>
<dbReference type="InterPro" id="IPR036910">
    <property type="entry name" value="HMG_box_dom_sf"/>
</dbReference>
<evidence type="ECO:0000256" key="8">
    <source>
        <dbReference type="SAM" id="MobiDB-lite"/>
    </source>
</evidence>
<dbReference type="PRINTS" id="PR00886">
    <property type="entry name" value="HIGHMOBLTY12"/>
</dbReference>
<evidence type="ECO:0000256" key="6">
    <source>
        <dbReference type="ARBA" id="ARBA00023242"/>
    </source>
</evidence>
<evidence type="ECO:0000259" key="9">
    <source>
        <dbReference type="PROSITE" id="PS50118"/>
    </source>
</evidence>
<evidence type="ECO:0000256" key="5">
    <source>
        <dbReference type="ARBA" id="ARBA00023125"/>
    </source>
</evidence>
<evidence type="ECO:0000256" key="7">
    <source>
        <dbReference type="PROSITE-ProRule" id="PRU00267"/>
    </source>
</evidence>
<evidence type="ECO:0000256" key="2">
    <source>
        <dbReference type="ARBA" id="ARBA00008774"/>
    </source>
</evidence>
<evidence type="ECO:0000313" key="10">
    <source>
        <dbReference type="EMBL" id="ELW69437.1"/>
    </source>
</evidence>
<dbReference type="InterPro" id="IPR050342">
    <property type="entry name" value="HMGB"/>
</dbReference>
<feature type="compositionally biased region" description="Acidic residues" evidence="8">
    <location>
        <begin position="135"/>
        <end position="144"/>
    </location>
</feature>
<gene>
    <name evidence="10" type="ORF">TREES_T100016796</name>
</gene>
<dbReference type="CDD" id="cd21979">
    <property type="entry name" value="HMG-box_HMGB_rpt2"/>
    <property type="match status" value="1"/>
</dbReference>
<dbReference type="GO" id="GO:0006357">
    <property type="term" value="P:regulation of transcription by RNA polymerase II"/>
    <property type="evidence" value="ECO:0007669"/>
    <property type="project" value="TreeGrafter"/>
</dbReference>
<keyword evidence="6 7" id="KW-0539">Nucleus</keyword>
<dbReference type="GO" id="GO:0005634">
    <property type="term" value="C:nucleus"/>
    <property type="evidence" value="ECO:0007669"/>
    <property type="project" value="UniProtKB-UniRule"/>
</dbReference>
<reference evidence="11" key="1">
    <citation type="submission" date="2012-07" db="EMBL/GenBank/DDBJ databases">
        <title>Genome of the Chinese tree shrew, a rising model animal genetically related to primates.</title>
        <authorList>
            <person name="Zhang G."/>
            <person name="Fan Y."/>
            <person name="Yao Y."/>
            <person name="Huang Z."/>
        </authorList>
    </citation>
    <scope>NUCLEOTIDE SEQUENCE [LARGE SCALE GENOMIC DNA]</scope>
</reference>
<feature type="domain" description="HMG box" evidence="9">
    <location>
        <begin position="44"/>
        <end position="111"/>
    </location>
</feature>
<comment type="similarity">
    <text evidence="2">Belongs to the HMGB family.</text>
</comment>
<reference evidence="11" key="2">
    <citation type="journal article" date="2013" name="Nat. Commun.">
        <title>Genome of the Chinese tree shrew.</title>
        <authorList>
            <person name="Fan Y."/>
            <person name="Huang Z.Y."/>
            <person name="Cao C.C."/>
            <person name="Chen C.S."/>
            <person name="Chen Y.X."/>
            <person name="Fan D.D."/>
            <person name="He J."/>
            <person name="Hou H.L."/>
            <person name="Hu L."/>
            <person name="Hu X.T."/>
            <person name="Jiang X.T."/>
            <person name="Lai R."/>
            <person name="Lang Y.S."/>
            <person name="Liang B."/>
            <person name="Liao S.G."/>
            <person name="Mu D."/>
            <person name="Ma Y.Y."/>
            <person name="Niu Y.Y."/>
            <person name="Sun X.Q."/>
            <person name="Xia J.Q."/>
            <person name="Xiao J."/>
            <person name="Xiong Z.Q."/>
            <person name="Xu L."/>
            <person name="Yang L."/>
            <person name="Zhang Y."/>
            <person name="Zhao W."/>
            <person name="Zhao X.D."/>
            <person name="Zheng Y.T."/>
            <person name="Zhou J.M."/>
            <person name="Zhu Y.B."/>
            <person name="Zhang G.J."/>
            <person name="Wang J."/>
            <person name="Yao Y.G."/>
        </authorList>
    </citation>
    <scope>NUCLEOTIDE SEQUENCE [LARGE SCALE GENOMIC DNA]</scope>
</reference>
<comment type="subcellular location">
    <subcellularLocation>
        <location evidence="1">Chromosome</location>
    </subcellularLocation>
</comment>
<dbReference type="InParanoid" id="L9L6X1"/>
<evidence type="ECO:0000256" key="1">
    <source>
        <dbReference type="ARBA" id="ARBA00004286"/>
    </source>
</evidence>
<keyword evidence="4" id="KW-0677">Repeat</keyword>
<proteinExistence type="inferred from homology"/>
<accession>L9L6X1</accession>
<evidence type="ECO:0000256" key="4">
    <source>
        <dbReference type="ARBA" id="ARBA00022737"/>
    </source>
</evidence>
<feature type="region of interest" description="Disordered" evidence="8">
    <location>
        <begin position="20"/>
        <end position="44"/>
    </location>
</feature>
<sequence>MSAKEKGKFEDMAKVDKAPCERVMKTNIPPKGKTKRKFKYPNALKRPPSTFSLFCSEYRPQIKGEHPGLSIDEVAKKLGEIRNNTAASDKQPYEKAAEWEEKYEKDIAPYRAKGKPDAVKKGVVKAENSKKKKEEEEDMGDEKS</sequence>
<name>L9L6X1_TUPCH</name>
<keyword evidence="11" id="KW-1185">Reference proteome</keyword>
<dbReference type="PROSITE" id="PS50118">
    <property type="entry name" value="HMG_BOX_2"/>
    <property type="match status" value="1"/>
</dbReference>
<dbReference type="PANTHER" id="PTHR48112">
    <property type="entry name" value="HIGH MOBILITY GROUP PROTEIN DSP1"/>
    <property type="match status" value="1"/>
</dbReference>
<dbReference type="InterPro" id="IPR009071">
    <property type="entry name" value="HMG_box_dom"/>
</dbReference>
<feature type="DNA-binding region" description="HMG box" evidence="7">
    <location>
        <begin position="44"/>
        <end position="111"/>
    </location>
</feature>
<dbReference type="PANTHER" id="PTHR48112:SF12">
    <property type="entry name" value="HIGH MOBILITY GROUP PROTEIN B1-LIKE 1-RELATED"/>
    <property type="match status" value="1"/>
</dbReference>
<evidence type="ECO:0000256" key="3">
    <source>
        <dbReference type="ARBA" id="ARBA00022454"/>
    </source>
</evidence>
<dbReference type="SUPFAM" id="SSF47095">
    <property type="entry name" value="HMG-box"/>
    <property type="match status" value="1"/>
</dbReference>
<dbReference type="Gene3D" id="1.10.30.10">
    <property type="entry name" value="High mobility group box domain"/>
    <property type="match status" value="1"/>
</dbReference>
<dbReference type="GO" id="GO:0003677">
    <property type="term" value="F:DNA binding"/>
    <property type="evidence" value="ECO:0007669"/>
    <property type="project" value="UniProtKB-UniRule"/>
</dbReference>